<reference evidence="3 4" key="1">
    <citation type="submission" date="2024-01" db="EMBL/GenBank/DDBJ databases">
        <title>The complete chloroplast genome sequence of Lithospermum erythrorhizon: insights into the phylogenetic relationship among Boraginaceae species and the maternal lineages of purple gromwells.</title>
        <authorList>
            <person name="Okada T."/>
            <person name="Watanabe K."/>
        </authorList>
    </citation>
    <scope>NUCLEOTIDE SEQUENCE [LARGE SCALE GENOMIC DNA]</scope>
</reference>
<feature type="region of interest" description="Disordered" evidence="1">
    <location>
        <begin position="82"/>
        <end position="119"/>
    </location>
</feature>
<gene>
    <name evidence="3" type="ORF">LIER_03767</name>
</gene>
<feature type="compositionally biased region" description="Basic and acidic residues" evidence="1">
    <location>
        <begin position="82"/>
        <end position="100"/>
    </location>
</feature>
<organism evidence="3 4">
    <name type="scientific">Lithospermum erythrorhizon</name>
    <name type="common">Purple gromwell</name>
    <name type="synonym">Lithospermum officinale var. erythrorhizon</name>
    <dbReference type="NCBI Taxonomy" id="34254"/>
    <lineage>
        <taxon>Eukaryota</taxon>
        <taxon>Viridiplantae</taxon>
        <taxon>Streptophyta</taxon>
        <taxon>Embryophyta</taxon>
        <taxon>Tracheophyta</taxon>
        <taxon>Spermatophyta</taxon>
        <taxon>Magnoliopsida</taxon>
        <taxon>eudicotyledons</taxon>
        <taxon>Gunneridae</taxon>
        <taxon>Pentapetalae</taxon>
        <taxon>asterids</taxon>
        <taxon>lamiids</taxon>
        <taxon>Boraginales</taxon>
        <taxon>Boraginaceae</taxon>
        <taxon>Boraginoideae</taxon>
        <taxon>Lithospermeae</taxon>
        <taxon>Lithospermum</taxon>
    </lineage>
</organism>
<feature type="compositionally biased region" description="Acidic residues" evidence="1">
    <location>
        <begin position="101"/>
        <end position="110"/>
    </location>
</feature>
<sequence length="209" mass="23933">MDGEGAYWATISSWFTPTIFFCLLNLMVATIYILSSMKSNKNNQEHQQNRLVNEENDPVHFFRVASFLERVKSINFSRSYHAEHEEITQHAEPENEPVKDEVDEEEEEEGEGHVARTTSDTIVESVVKKSVKTMKKSQSAKIVGVVEEREGGRQRPATMRETKGKVNGMVTFSEDEAVDAKADDFINRFKQQLKLQRIESLLKYRGASK</sequence>
<feature type="transmembrane region" description="Helical" evidence="2">
    <location>
        <begin position="6"/>
        <end position="34"/>
    </location>
</feature>
<dbReference type="InterPro" id="IPR008480">
    <property type="entry name" value="DUF761_pln"/>
</dbReference>
<dbReference type="AlphaFoldDB" id="A0AAV3NUB9"/>
<evidence type="ECO:0000313" key="4">
    <source>
        <dbReference type="Proteomes" id="UP001454036"/>
    </source>
</evidence>
<accession>A0AAV3NUB9</accession>
<name>A0AAV3NUB9_LITER</name>
<evidence type="ECO:0000313" key="3">
    <source>
        <dbReference type="EMBL" id="GAA0142987.1"/>
    </source>
</evidence>
<evidence type="ECO:0000256" key="2">
    <source>
        <dbReference type="SAM" id="Phobius"/>
    </source>
</evidence>
<comment type="caution">
    <text evidence="3">The sequence shown here is derived from an EMBL/GenBank/DDBJ whole genome shotgun (WGS) entry which is preliminary data.</text>
</comment>
<dbReference type="EMBL" id="BAABME010000463">
    <property type="protein sequence ID" value="GAA0142987.1"/>
    <property type="molecule type" value="Genomic_DNA"/>
</dbReference>
<keyword evidence="4" id="KW-1185">Reference proteome</keyword>
<dbReference type="PANTHER" id="PTHR33098">
    <property type="entry name" value="COTTON FIBER (DUF761)"/>
    <property type="match status" value="1"/>
</dbReference>
<evidence type="ECO:0000256" key="1">
    <source>
        <dbReference type="SAM" id="MobiDB-lite"/>
    </source>
</evidence>
<keyword evidence="2" id="KW-1133">Transmembrane helix</keyword>
<dbReference type="Pfam" id="PF05553">
    <property type="entry name" value="DUF761"/>
    <property type="match status" value="1"/>
</dbReference>
<dbReference type="Proteomes" id="UP001454036">
    <property type="component" value="Unassembled WGS sequence"/>
</dbReference>
<proteinExistence type="predicted"/>
<keyword evidence="2" id="KW-0812">Transmembrane</keyword>
<protein>
    <recommendedName>
        <fullName evidence="5">DUF4408 domain-containing protein</fullName>
    </recommendedName>
</protein>
<dbReference type="PANTHER" id="PTHR33098:SF57">
    <property type="entry name" value="DUF4408 DOMAIN PROTEIN"/>
    <property type="match status" value="1"/>
</dbReference>
<keyword evidence="2" id="KW-0472">Membrane</keyword>
<evidence type="ECO:0008006" key="5">
    <source>
        <dbReference type="Google" id="ProtNLM"/>
    </source>
</evidence>